<dbReference type="RefSeq" id="WP_345825331.1">
    <property type="nucleotide sequence ID" value="NZ_JBDIML010000003.1"/>
</dbReference>
<keyword evidence="1" id="KW-0678">Repressor</keyword>
<reference evidence="6 7" key="1">
    <citation type="submission" date="2024-05" db="EMBL/GenBank/DDBJ databases">
        <authorList>
            <person name="Haq I."/>
            <person name="Ullah Z."/>
            <person name="Ahmad R."/>
            <person name="Li M."/>
            <person name="Tong Y."/>
        </authorList>
    </citation>
    <scope>NUCLEOTIDE SEQUENCE [LARGE SCALE GENOMIC DNA]</scope>
    <source>
        <strain evidence="6 7">16A2E</strain>
    </source>
</reference>
<dbReference type="SUPFAM" id="SSF46955">
    <property type="entry name" value="Putative DNA-binding domain"/>
    <property type="match status" value="1"/>
</dbReference>
<dbReference type="PANTHER" id="PTHR30204:SF69">
    <property type="entry name" value="MERR-FAMILY TRANSCRIPTIONAL REGULATOR"/>
    <property type="match status" value="1"/>
</dbReference>
<evidence type="ECO:0000256" key="3">
    <source>
        <dbReference type="ARBA" id="ARBA00023125"/>
    </source>
</evidence>
<keyword evidence="2" id="KW-0805">Transcription regulation</keyword>
<dbReference type="SMART" id="SM00422">
    <property type="entry name" value="HTH_MERR"/>
    <property type="match status" value="1"/>
</dbReference>
<evidence type="ECO:0000256" key="1">
    <source>
        <dbReference type="ARBA" id="ARBA00022491"/>
    </source>
</evidence>
<evidence type="ECO:0000256" key="2">
    <source>
        <dbReference type="ARBA" id="ARBA00023015"/>
    </source>
</evidence>
<protein>
    <submittedName>
        <fullName evidence="6">MerR family transcriptional regulator</fullName>
    </submittedName>
</protein>
<dbReference type="InterPro" id="IPR000551">
    <property type="entry name" value="MerR-type_HTH_dom"/>
</dbReference>
<keyword evidence="7" id="KW-1185">Reference proteome</keyword>
<dbReference type="Proteomes" id="UP001444625">
    <property type="component" value="Unassembled WGS sequence"/>
</dbReference>
<proteinExistence type="predicted"/>
<dbReference type="CDD" id="cd00592">
    <property type="entry name" value="HTH_MerR-like"/>
    <property type="match status" value="1"/>
</dbReference>
<dbReference type="PROSITE" id="PS50937">
    <property type="entry name" value="HTH_MERR_2"/>
    <property type="match status" value="1"/>
</dbReference>
<sequence>MYLTIKDFSNKTGLPPSKLRFYDKKGLLEPSVRLDNGYRAYSVEQIHLAKMIDSLRQADIPIQDIKLYCTVNEQEKKRILQTWKVDLDRRMEVLLAAQKYIGGINVENPQTLLLSKWEKEKHLVWQRFEVERKPHPFHAYFRSAKDHLEKHGIECSNQVYIKTDTITDEKIIGEIGFEAIKTIQKMNDESFRFEVVPPTLFAVLQECKADDAFLCFSYIQVVIRYGFQPAGTKLERYSNLSAETFDYLIPLVT</sequence>
<evidence type="ECO:0000256" key="4">
    <source>
        <dbReference type="ARBA" id="ARBA00023163"/>
    </source>
</evidence>
<organism evidence="6 7">
    <name type="scientific">Ornithinibacillus xuwenensis</name>
    <dbReference type="NCBI Taxonomy" id="3144668"/>
    <lineage>
        <taxon>Bacteria</taxon>
        <taxon>Bacillati</taxon>
        <taxon>Bacillota</taxon>
        <taxon>Bacilli</taxon>
        <taxon>Bacillales</taxon>
        <taxon>Bacillaceae</taxon>
        <taxon>Ornithinibacillus</taxon>
    </lineage>
</organism>
<keyword evidence="3" id="KW-0238">DNA-binding</keyword>
<evidence type="ECO:0000313" key="6">
    <source>
        <dbReference type="EMBL" id="MEN2767865.1"/>
    </source>
</evidence>
<keyword evidence="4" id="KW-0804">Transcription</keyword>
<evidence type="ECO:0000313" key="7">
    <source>
        <dbReference type="Proteomes" id="UP001444625"/>
    </source>
</evidence>
<accession>A0ABU9XHW3</accession>
<dbReference type="Gene3D" id="1.10.1660.10">
    <property type="match status" value="1"/>
</dbReference>
<dbReference type="InterPro" id="IPR009061">
    <property type="entry name" value="DNA-bd_dom_put_sf"/>
</dbReference>
<evidence type="ECO:0000259" key="5">
    <source>
        <dbReference type="PROSITE" id="PS50937"/>
    </source>
</evidence>
<gene>
    <name evidence="6" type="ORF">ABC228_11745</name>
</gene>
<name>A0ABU9XHW3_9BACI</name>
<dbReference type="PANTHER" id="PTHR30204">
    <property type="entry name" value="REDOX-CYCLING DRUG-SENSING TRANSCRIPTIONAL ACTIVATOR SOXR"/>
    <property type="match status" value="1"/>
</dbReference>
<dbReference type="Pfam" id="PF13411">
    <property type="entry name" value="MerR_1"/>
    <property type="match status" value="1"/>
</dbReference>
<dbReference type="InterPro" id="IPR047057">
    <property type="entry name" value="MerR_fam"/>
</dbReference>
<comment type="caution">
    <text evidence="6">The sequence shown here is derived from an EMBL/GenBank/DDBJ whole genome shotgun (WGS) entry which is preliminary data.</text>
</comment>
<dbReference type="EMBL" id="JBDIML010000003">
    <property type="protein sequence ID" value="MEN2767865.1"/>
    <property type="molecule type" value="Genomic_DNA"/>
</dbReference>
<feature type="domain" description="HTH merR-type" evidence="5">
    <location>
        <begin position="1"/>
        <end position="71"/>
    </location>
</feature>